<feature type="compositionally biased region" description="Polar residues" evidence="1">
    <location>
        <begin position="47"/>
        <end position="58"/>
    </location>
</feature>
<comment type="caution">
    <text evidence="2">The sequence shown here is derived from an EMBL/GenBank/DDBJ whole genome shotgun (WGS) entry which is preliminary data.</text>
</comment>
<evidence type="ECO:0000313" key="2">
    <source>
        <dbReference type="EMBL" id="COX12155.1"/>
    </source>
</evidence>
<dbReference type="EMBL" id="CSBK01000225">
    <property type="protein sequence ID" value="COX12155.1"/>
    <property type="molecule type" value="Genomic_DNA"/>
</dbReference>
<accession>A0A916L8L2</accession>
<name>A0A916L8L2_MYCTX</name>
<feature type="region of interest" description="Disordered" evidence="1">
    <location>
        <begin position="46"/>
        <end position="68"/>
    </location>
</feature>
<evidence type="ECO:0000256" key="1">
    <source>
        <dbReference type="SAM" id="MobiDB-lite"/>
    </source>
</evidence>
<feature type="region of interest" description="Disordered" evidence="1">
    <location>
        <begin position="1"/>
        <end position="25"/>
    </location>
</feature>
<dbReference type="Proteomes" id="UP000039021">
    <property type="component" value="Unassembled WGS sequence"/>
</dbReference>
<organism evidence="2 3">
    <name type="scientific">Mycobacterium tuberculosis</name>
    <dbReference type="NCBI Taxonomy" id="1773"/>
    <lineage>
        <taxon>Bacteria</taxon>
        <taxon>Bacillati</taxon>
        <taxon>Actinomycetota</taxon>
        <taxon>Actinomycetes</taxon>
        <taxon>Mycobacteriales</taxon>
        <taxon>Mycobacteriaceae</taxon>
        <taxon>Mycobacterium</taxon>
        <taxon>Mycobacterium tuberculosis complex</taxon>
    </lineage>
</organism>
<proteinExistence type="predicted"/>
<sequence>MLIASTPVSAAHPDENERATKNTSAKPTIWPCSACISKAADSARTGLPSTKIRNNPHTSMVPIPAMNA</sequence>
<reference evidence="3" key="1">
    <citation type="submission" date="2015-03" db="EMBL/GenBank/DDBJ databases">
        <authorList>
            <consortium name="Pathogen Informatics"/>
        </authorList>
    </citation>
    <scope>NUCLEOTIDE SEQUENCE [LARGE SCALE GENOMIC DNA]</scope>
    <source>
        <strain evidence="3">N09902308</strain>
    </source>
</reference>
<evidence type="ECO:0000313" key="3">
    <source>
        <dbReference type="Proteomes" id="UP000039021"/>
    </source>
</evidence>
<protein>
    <submittedName>
        <fullName evidence="2">Uncharacterized protein</fullName>
    </submittedName>
</protein>
<gene>
    <name evidence="2" type="ORF">ERS007739_00717</name>
</gene>
<dbReference type="AlphaFoldDB" id="A0A916L8L2"/>